<accession>A0ABP1WVQ1</accession>
<name>A0ABP1WVQ1_9VIBR</name>
<comment type="caution">
    <text evidence="2">The sequence shown here is derived from an EMBL/GenBank/DDBJ whole genome shotgun (WGS) entry which is preliminary data.</text>
</comment>
<feature type="compositionally biased region" description="Polar residues" evidence="1">
    <location>
        <begin position="1"/>
        <end position="13"/>
    </location>
</feature>
<reference evidence="2 3" key="1">
    <citation type="submission" date="2014-06" db="EMBL/GenBank/DDBJ databases">
        <authorList>
            <person name="Le Roux F."/>
        </authorList>
    </citation>
    <scope>NUCLEOTIDE SEQUENCE [LARGE SCALE GENOMIC DNA]</scope>
    <source>
        <strain evidence="2 3">J5-4</strain>
    </source>
</reference>
<evidence type="ECO:0000256" key="1">
    <source>
        <dbReference type="SAM" id="MobiDB-lite"/>
    </source>
</evidence>
<sequence length="95" mass="10877">MAQQNSTPTLSKSKFSDQRFAARHESSPKNDSPSPLAVLKLRTQVKQCRDDAKRKSDWVSKIQRLKMFSRRQSPEQQGRYSSVLLSMKSVTFSSN</sequence>
<feature type="region of interest" description="Disordered" evidence="1">
    <location>
        <begin position="1"/>
        <end position="37"/>
    </location>
</feature>
<dbReference type="EMBL" id="CCJX01000069">
    <property type="protein sequence ID" value="CDT18394.1"/>
    <property type="molecule type" value="Genomic_DNA"/>
</dbReference>
<evidence type="ECO:0000313" key="2">
    <source>
        <dbReference type="EMBL" id="CDT18394.1"/>
    </source>
</evidence>
<organism evidence="2 3">
    <name type="scientific">Vibrio crassostreae</name>
    <dbReference type="NCBI Taxonomy" id="246167"/>
    <lineage>
        <taxon>Bacteria</taxon>
        <taxon>Pseudomonadati</taxon>
        <taxon>Pseudomonadota</taxon>
        <taxon>Gammaproteobacteria</taxon>
        <taxon>Vibrionales</taxon>
        <taxon>Vibrionaceae</taxon>
        <taxon>Vibrio</taxon>
    </lineage>
</organism>
<gene>
    <name evidence="2" type="ORF">VCR4J5_1600002</name>
</gene>
<feature type="compositionally biased region" description="Basic and acidic residues" evidence="1">
    <location>
        <begin position="14"/>
        <end position="28"/>
    </location>
</feature>
<keyword evidence="3" id="KW-1185">Reference proteome</keyword>
<dbReference type="Proteomes" id="UP000049077">
    <property type="component" value="Unassembled WGS sequence"/>
</dbReference>
<protein>
    <submittedName>
        <fullName evidence="2">Uncharacterized protein</fullName>
    </submittedName>
</protein>
<proteinExistence type="predicted"/>
<evidence type="ECO:0000313" key="3">
    <source>
        <dbReference type="Proteomes" id="UP000049077"/>
    </source>
</evidence>